<evidence type="ECO:0000256" key="3">
    <source>
        <dbReference type="ARBA" id="ARBA00022692"/>
    </source>
</evidence>
<accession>A0A6J0BYK9</accession>
<evidence type="ECO:0000256" key="2">
    <source>
        <dbReference type="ARBA" id="ARBA00022475"/>
    </source>
</evidence>
<keyword evidence="4 6" id="KW-1133">Transmembrane helix</keyword>
<dbReference type="GeneID" id="107224508"/>
<name>A0A6J0BYK9_NEOLC</name>
<organism evidence="8">
    <name type="scientific">Neodiprion lecontei</name>
    <name type="common">Redheaded pine sawfly</name>
    <dbReference type="NCBI Taxonomy" id="441921"/>
    <lineage>
        <taxon>Eukaryota</taxon>
        <taxon>Metazoa</taxon>
        <taxon>Ecdysozoa</taxon>
        <taxon>Arthropoda</taxon>
        <taxon>Hexapoda</taxon>
        <taxon>Insecta</taxon>
        <taxon>Pterygota</taxon>
        <taxon>Neoptera</taxon>
        <taxon>Endopterygota</taxon>
        <taxon>Hymenoptera</taxon>
        <taxon>Tenthredinoidea</taxon>
        <taxon>Diprionidae</taxon>
        <taxon>Diprioninae</taxon>
        <taxon>Neodiprion</taxon>
    </lineage>
</organism>
<dbReference type="InterPro" id="IPR013604">
    <property type="entry name" value="7TM_chemorcpt"/>
</dbReference>
<dbReference type="InParanoid" id="A0A6J0BYK9"/>
<evidence type="ECO:0000256" key="4">
    <source>
        <dbReference type="ARBA" id="ARBA00022989"/>
    </source>
</evidence>
<keyword evidence="2" id="KW-1003">Cell membrane</keyword>
<gene>
    <name evidence="8" type="primary">LOC107224508</name>
</gene>
<dbReference type="RefSeq" id="XP_015520066.2">
    <property type="nucleotide sequence ID" value="XM_015664580.2"/>
</dbReference>
<dbReference type="Pfam" id="PF08395">
    <property type="entry name" value="7tm_7"/>
    <property type="match status" value="1"/>
</dbReference>
<keyword evidence="8" id="KW-0675">Receptor</keyword>
<dbReference type="AlphaFoldDB" id="A0A6J0BYK9"/>
<comment type="subcellular location">
    <subcellularLocation>
        <location evidence="1">Cell membrane</location>
        <topology evidence="1">Multi-pass membrane protein</topology>
    </subcellularLocation>
</comment>
<feature type="transmembrane region" description="Helical" evidence="6">
    <location>
        <begin position="43"/>
        <end position="65"/>
    </location>
</feature>
<dbReference type="Proteomes" id="UP000829291">
    <property type="component" value="Chromosome 1"/>
</dbReference>
<keyword evidence="3 6" id="KW-0812">Transmembrane</keyword>
<evidence type="ECO:0000313" key="7">
    <source>
        <dbReference type="Proteomes" id="UP000829291"/>
    </source>
</evidence>
<proteinExistence type="predicted"/>
<dbReference type="GO" id="GO:0050909">
    <property type="term" value="P:sensory perception of taste"/>
    <property type="evidence" value="ECO:0007669"/>
    <property type="project" value="InterPro"/>
</dbReference>
<dbReference type="OrthoDB" id="7675512at2759"/>
<evidence type="ECO:0000313" key="8">
    <source>
        <dbReference type="RefSeq" id="XP_015520066.2"/>
    </source>
</evidence>
<sequence length="180" mass="21050">MRRTMKKELTESSFYVDIRQYRMLWMHIYMLIEKMSSSVSHIYGLYSLALYMNLFVSVYCTVSKILSPQEIVFTARFVGFIVCISYFGIHLYGFSNSAYNMHEEMTNAVRNDLLDIRLHRLSKFNAKEVEFFLDTVNARKVALVVTGNLTIRRKTVIEYASSVAMYCLVLLQFKIALPRT</sequence>
<evidence type="ECO:0000256" key="1">
    <source>
        <dbReference type="ARBA" id="ARBA00004651"/>
    </source>
</evidence>
<evidence type="ECO:0000256" key="5">
    <source>
        <dbReference type="ARBA" id="ARBA00023136"/>
    </source>
</evidence>
<dbReference type="KEGG" id="nlo:107224508"/>
<reference evidence="8" key="1">
    <citation type="submission" date="2025-08" db="UniProtKB">
        <authorList>
            <consortium name="RefSeq"/>
        </authorList>
    </citation>
    <scope>IDENTIFICATION</scope>
    <source>
        <tissue evidence="8">Thorax and Abdomen</tissue>
    </source>
</reference>
<keyword evidence="5 6" id="KW-0472">Membrane</keyword>
<protein>
    <submittedName>
        <fullName evidence="8">Gustatory and odorant receptor 22</fullName>
    </submittedName>
</protein>
<evidence type="ECO:0000256" key="6">
    <source>
        <dbReference type="SAM" id="Phobius"/>
    </source>
</evidence>
<keyword evidence="7" id="KW-1185">Reference proteome</keyword>
<feature type="transmembrane region" description="Helical" evidence="6">
    <location>
        <begin position="71"/>
        <end position="92"/>
    </location>
</feature>
<dbReference type="GO" id="GO:0005886">
    <property type="term" value="C:plasma membrane"/>
    <property type="evidence" value="ECO:0007669"/>
    <property type="project" value="UniProtKB-SubCell"/>
</dbReference>